<proteinExistence type="predicted"/>
<dbReference type="Proteomes" id="UP000812287">
    <property type="component" value="Unassembled WGS sequence"/>
</dbReference>
<reference evidence="1" key="1">
    <citation type="submission" date="2020-11" db="EMBL/GenBank/DDBJ databases">
        <title>Adaptations for nitrogen fixation in a non-lichenized fungal sporocarp promotes dispersal by wood-feeding termites.</title>
        <authorList>
            <consortium name="DOE Joint Genome Institute"/>
            <person name="Koch R.A."/>
            <person name="Yoon G."/>
            <person name="Arayal U."/>
            <person name="Lail K."/>
            <person name="Amirebrahimi M."/>
            <person name="Labutti K."/>
            <person name="Lipzen A."/>
            <person name="Riley R."/>
            <person name="Barry K."/>
            <person name="Henrissat B."/>
            <person name="Grigoriev I.V."/>
            <person name="Herr J.R."/>
            <person name="Aime M.C."/>
        </authorList>
    </citation>
    <scope>NUCLEOTIDE SEQUENCE</scope>
    <source>
        <strain evidence="1">MCA 3950</strain>
    </source>
</reference>
<evidence type="ECO:0008006" key="3">
    <source>
        <dbReference type="Google" id="ProtNLM"/>
    </source>
</evidence>
<dbReference type="RefSeq" id="XP_043035689.1">
    <property type="nucleotide sequence ID" value="XM_043187099.1"/>
</dbReference>
<dbReference type="OrthoDB" id="3255541at2759"/>
<sequence length="495" mass="55503">MDSSSLSAVLYNPDLLSVICEELWASIQSSSYGAKPNPLVSLATVCTSVSETALDRLWKHIHGFTPLLRVFNARTSRTNNGSSIWTIPIEVPQSKWDRFERYAQRVRSMTLDASSGTRDHPSVYLRLMAQFSNAPLFSSLKRLEVDPSFASEPQILFLLSSPNLQEVEIILESIVNNDTLSTSVRTAVAGRETFILSGPLTTHAGYDVAQSFIDRACPATFFTGKDLCCLKITSHPATYSFLEELSSSESLKHLQFIFGTHTLSHSHDIRDGFSVLKTLHVTGDVASMSRVLRLVVPDILESFTFIDNSFVQSYHYACVAMQHFHVELVERFNLSLHSLSLTYRHWTIGQEDWEASRVVFEPLYGLGPPLKALHYSGNLAMDQKLVEEKLVTAWPGIETICIPRLAIPPPCDVLPVLAEHCRHLACLTLPIAFPDSATLSPPKIRRHRLRAFSPTDVPIQQPACVARYLDRIFPFLTNIEGGKRWDEVERIILHA</sequence>
<dbReference type="EMBL" id="MU250553">
    <property type="protein sequence ID" value="KAG7442189.1"/>
    <property type="molecule type" value="Genomic_DNA"/>
</dbReference>
<name>A0A9P8ANT2_9AGAR</name>
<gene>
    <name evidence="1" type="ORF">BT62DRAFT_936293</name>
</gene>
<keyword evidence="2" id="KW-1185">Reference proteome</keyword>
<accession>A0A9P8ANT2</accession>
<evidence type="ECO:0000313" key="1">
    <source>
        <dbReference type="EMBL" id="KAG7442189.1"/>
    </source>
</evidence>
<dbReference type="AlphaFoldDB" id="A0A9P8ANT2"/>
<organism evidence="1 2">
    <name type="scientific">Guyanagaster necrorhizus</name>
    <dbReference type="NCBI Taxonomy" id="856835"/>
    <lineage>
        <taxon>Eukaryota</taxon>
        <taxon>Fungi</taxon>
        <taxon>Dikarya</taxon>
        <taxon>Basidiomycota</taxon>
        <taxon>Agaricomycotina</taxon>
        <taxon>Agaricomycetes</taxon>
        <taxon>Agaricomycetidae</taxon>
        <taxon>Agaricales</taxon>
        <taxon>Marasmiineae</taxon>
        <taxon>Physalacriaceae</taxon>
        <taxon>Guyanagaster</taxon>
    </lineage>
</organism>
<dbReference type="GeneID" id="66109396"/>
<protein>
    <recommendedName>
        <fullName evidence="3">F-box domain-containing protein</fullName>
    </recommendedName>
</protein>
<comment type="caution">
    <text evidence="1">The sequence shown here is derived from an EMBL/GenBank/DDBJ whole genome shotgun (WGS) entry which is preliminary data.</text>
</comment>
<evidence type="ECO:0000313" key="2">
    <source>
        <dbReference type="Proteomes" id="UP000812287"/>
    </source>
</evidence>